<evidence type="ECO:0000256" key="2">
    <source>
        <dbReference type="ARBA" id="ARBA00007783"/>
    </source>
</evidence>
<evidence type="ECO:0000256" key="9">
    <source>
        <dbReference type="RuleBase" id="RU361157"/>
    </source>
</evidence>
<keyword evidence="4 9" id="KW-1003">Cell membrane</keyword>
<dbReference type="GO" id="GO:0140359">
    <property type="term" value="F:ABC-type transporter activity"/>
    <property type="evidence" value="ECO:0007669"/>
    <property type="project" value="InterPro"/>
</dbReference>
<dbReference type="InterPro" id="IPR004377">
    <property type="entry name" value="ABC_transpt_DrrB/DrrC"/>
</dbReference>
<organism evidence="11 12">
    <name type="scientific">Gordonia araii NBRC 100433</name>
    <dbReference type="NCBI Taxonomy" id="1073574"/>
    <lineage>
        <taxon>Bacteria</taxon>
        <taxon>Bacillati</taxon>
        <taxon>Actinomycetota</taxon>
        <taxon>Actinomycetes</taxon>
        <taxon>Mycobacteriales</taxon>
        <taxon>Gordoniaceae</taxon>
        <taxon>Gordonia</taxon>
    </lineage>
</organism>
<keyword evidence="7 9" id="KW-0472">Membrane</keyword>
<evidence type="ECO:0000256" key="1">
    <source>
        <dbReference type="ARBA" id="ARBA00004651"/>
    </source>
</evidence>
<gene>
    <name evidence="11" type="ORF">GOARA_056_02070</name>
</gene>
<evidence type="ECO:0000256" key="5">
    <source>
        <dbReference type="ARBA" id="ARBA00022692"/>
    </source>
</evidence>
<protein>
    <recommendedName>
        <fullName evidence="9">Transport permease protein</fullName>
    </recommendedName>
</protein>
<reference evidence="11 12" key="1">
    <citation type="submission" date="2011-11" db="EMBL/GenBank/DDBJ databases">
        <title>Whole genome shotgun sequence of Gordonia araii NBRC 100433.</title>
        <authorList>
            <person name="Yoshida Y."/>
            <person name="Hosoyama A."/>
            <person name="Tsuchikane K."/>
            <person name="Katsumata H."/>
            <person name="Yamazaki S."/>
            <person name="Fujita N."/>
        </authorList>
    </citation>
    <scope>NUCLEOTIDE SEQUENCE [LARGE SCALE GENOMIC DNA]</scope>
    <source>
        <strain evidence="11 12">NBRC 100433</strain>
    </source>
</reference>
<accession>G7H3N4</accession>
<comment type="caution">
    <text evidence="11">The sequence shown here is derived from an EMBL/GenBank/DDBJ whole genome shotgun (WGS) entry which is preliminary data.</text>
</comment>
<dbReference type="NCBIfam" id="TIGR00025">
    <property type="entry name" value="Mtu_efflux"/>
    <property type="match status" value="1"/>
</dbReference>
<keyword evidence="8" id="KW-0046">Antibiotic resistance</keyword>
<evidence type="ECO:0000256" key="6">
    <source>
        <dbReference type="ARBA" id="ARBA00022989"/>
    </source>
</evidence>
<dbReference type="InterPro" id="IPR051449">
    <property type="entry name" value="ABC-2_transporter_component"/>
</dbReference>
<dbReference type="GO" id="GO:0043190">
    <property type="term" value="C:ATP-binding cassette (ABC) transporter complex"/>
    <property type="evidence" value="ECO:0007669"/>
    <property type="project" value="InterPro"/>
</dbReference>
<proteinExistence type="inferred from homology"/>
<dbReference type="PANTHER" id="PTHR30294">
    <property type="entry name" value="MEMBRANE COMPONENT OF ABC TRANSPORTER YHHJ-RELATED"/>
    <property type="match status" value="1"/>
</dbReference>
<dbReference type="PANTHER" id="PTHR30294:SF38">
    <property type="entry name" value="TRANSPORT PERMEASE PROTEIN"/>
    <property type="match status" value="1"/>
</dbReference>
<dbReference type="GO" id="GO:0043215">
    <property type="term" value="P:daunorubicin transport"/>
    <property type="evidence" value="ECO:0007669"/>
    <property type="project" value="InterPro"/>
</dbReference>
<evidence type="ECO:0000256" key="4">
    <source>
        <dbReference type="ARBA" id="ARBA00022475"/>
    </source>
</evidence>
<evidence type="ECO:0000313" key="12">
    <source>
        <dbReference type="Proteomes" id="UP000035088"/>
    </source>
</evidence>
<dbReference type="RefSeq" id="WP_007322534.1">
    <property type="nucleotide sequence ID" value="NZ_BAEE01000056.1"/>
</dbReference>
<feature type="transmembrane region" description="Helical" evidence="9">
    <location>
        <begin position="24"/>
        <end position="43"/>
    </location>
</feature>
<dbReference type="GO" id="GO:1900753">
    <property type="term" value="P:doxorubicin transport"/>
    <property type="evidence" value="ECO:0007669"/>
    <property type="project" value="InterPro"/>
</dbReference>
<dbReference type="Pfam" id="PF01061">
    <property type="entry name" value="ABC2_membrane"/>
    <property type="match status" value="1"/>
</dbReference>
<comment type="similarity">
    <text evidence="2 9">Belongs to the ABC-2 integral membrane protein family.</text>
</comment>
<sequence length="251" mass="27052">MNPKLLAATAVRVLRQIRADHRSLGVLLVLPLLLLTLCYFMFADVPAPPGVPTPFDRFGIILLGILPFVVMFVLTSVAMLRERRAGTLERLMTTPLSRIDLLGGYAAAFAVLAAAQAALTCGFTFWVLQLETSGSRWWVVVIAWSVALLGVALGLLCSAFAQTEFQAVQFLPLVVIPQLFLCGLFVARSDLPGWMQALSNAMPLSYAVEALQQVASEASVTSTMVRGLVVIVVIAVVALALATATLRRRTP</sequence>
<keyword evidence="5 9" id="KW-0812">Transmembrane</keyword>
<feature type="transmembrane region" description="Helical" evidence="9">
    <location>
        <begin position="224"/>
        <end position="246"/>
    </location>
</feature>
<evidence type="ECO:0000259" key="10">
    <source>
        <dbReference type="PROSITE" id="PS51012"/>
    </source>
</evidence>
<evidence type="ECO:0000256" key="3">
    <source>
        <dbReference type="ARBA" id="ARBA00022448"/>
    </source>
</evidence>
<evidence type="ECO:0000313" key="11">
    <source>
        <dbReference type="EMBL" id="GAB10459.1"/>
    </source>
</evidence>
<dbReference type="Proteomes" id="UP000035088">
    <property type="component" value="Unassembled WGS sequence"/>
</dbReference>
<dbReference type="AlphaFoldDB" id="G7H3N4"/>
<feature type="transmembrane region" description="Helical" evidence="9">
    <location>
        <begin position="168"/>
        <end position="187"/>
    </location>
</feature>
<keyword evidence="6 9" id="KW-1133">Transmembrane helix</keyword>
<comment type="subcellular location">
    <subcellularLocation>
        <location evidence="1 9">Cell membrane</location>
        <topology evidence="1 9">Multi-pass membrane protein</topology>
    </subcellularLocation>
</comment>
<dbReference type="InterPro" id="IPR047817">
    <property type="entry name" value="ABC2_TM_bact-type"/>
</dbReference>
<dbReference type="STRING" id="1073574.GOARA_056_02070"/>
<keyword evidence="3 9" id="KW-0813">Transport</keyword>
<dbReference type="InterPro" id="IPR000412">
    <property type="entry name" value="ABC_2_transport"/>
</dbReference>
<evidence type="ECO:0000256" key="7">
    <source>
        <dbReference type="ARBA" id="ARBA00023136"/>
    </source>
</evidence>
<evidence type="ECO:0000256" key="8">
    <source>
        <dbReference type="ARBA" id="ARBA00023251"/>
    </source>
</evidence>
<dbReference type="EMBL" id="BAEE01000056">
    <property type="protein sequence ID" value="GAB10459.1"/>
    <property type="molecule type" value="Genomic_DNA"/>
</dbReference>
<dbReference type="GO" id="GO:0046677">
    <property type="term" value="P:response to antibiotic"/>
    <property type="evidence" value="ECO:0007669"/>
    <property type="project" value="UniProtKB-KW"/>
</dbReference>
<name>G7H3N4_9ACTN</name>
<feature type="domain" description="ABC transmembrane type-2" evidence="10">
    <location>
        <begin position="22"/>
        <end position="249"/>
    </location>
</feature>
<feature type="transmembrane region" description="Helical" evidence="9">
    <location>
        <begin position="101"/>
        <end position="125"/>
    </location>
</feature>
<keyword evidence="12" id="KW-1185">Reference proteome</keyword>
<feature type="transmembrane region" description="Helical" evidence="9">
    <location>
        <begin position="137"/>
        <end position="161"/>
    </location>
</feature>
<feature type="transmembrane region" description="Helical" evidence="9">
    <location>
        <begin position="58"/>
        <end position="80"/>
    </location>
</feature>
<dbReference type="PROSITE" id="PS51012">
    <property type="entry name" value="ABC_TM2"/>
    <property type="match status" value="1"/>
</dbReference>
<dbReference type="PIRSF" id="PIRSF006648">
    <property type="entry name" value="DrrB"/>
    <property type="match status" value="1"/>
</dbReference>
<dbReference type="InterPro" id="IPR013525">
    <property type="entry name" value="ABC2_TM"/>
</dbReference>